<dbReference type="InterPro" id="IPR010106">
    <property type="entry name" value="RpnA"/>
</dbReference>
<organism evidence="2 3">
    <name type="scientific">Pontibacillus marinus BH030004 = DSM 16465</name>
    <dbReference type="NCBI Taxonomy" id="1385511"/>
    <lineage>
        <taxon>Bacteria</taxon>
        <taxon>Bacillati</taxon>
        <taxon>Bacillota</taxon>
        <taxon>Bacilli</taxon>
        <taxon>Bacillales</taxon>
        <taxon>Bacillaceae</taxon>
        <taxon>Pontibacillus</taxon>
    </lineage>
</organism>
<dbReference type="EMBL" id="AVPF01000001">
    <property type="protein sequence ID" value="KGX91743.1"/>
    <property type="molecule type" value="Genomic_DNA"/>
</dbReference>
<keyword evidence="1" id="KW-0175">Coiled coil</keyword>
<keyword evidence="3" id="KW-1185">Reference proteome</keyword>
<evidence type="ECO:0000256" key="1">
    <source>
        <dbReference type="SAM" id="Coils"/>
    </source>
</evidence>
<proteinExistence type="predicted"/>
<name>A0A0A5GKI6_9BACI</name>
<dbReference type="RefSeq" id="WP_027445261.1">
    <property type="nucleotide sequence ID" value="NZ_AULJ01000001.1"/>
</dbReference>
<dbReference type="PANTHER" id="PTHR41317:SF1">
    <property type="entry name" value="PD-(D_E)XK NUCLEASE FAMILY TRANSPOSASE"/>
    <property type="match status" value="1"/>
</dbReference>
<evidence type="ECO:0000313" key="2">
    <source>
        <dbReference type="EMBL" id="KGX91743.1"/>
    </source>
</evidence>
<feature type="coiled-coil region" evidence="1">
    <location>
        <begin position="215"/>
        <end position="254"/>
    </location>
</feature>
<dbReference type="Pfam" id="PF12784">
    <property type="entry name" value="PDDEXK_2"/>
    <property type="match status" value="1"/>
</dbReference>
<dbReference type="NCBIfam" id="TIGR01784">
    <property type="entry name" value="T_den_put_tspse"/>
    <property type="match status" value="1"/>
</dbReference>
<dbReference type="eggNOG" id="COG5464">
    <property type="taxonomic scope" value="Bacteria"/>
</dbReference>
<evidence type="ECO:0000313" key="3">
    <source>
        <dbReference type="Proteomes" id="UP000030403"/>
    </source>
</evidence>
<reference evidence="2 3" key="1">
    <citation type="submission" date="2013-08" db="EMBL/GenBank/DDBJ databases">
        <authorList>
            <person name="Huang J."/>
            <person name="Wang G."/>
        </authorList>
    </citation>
    <scope>NUCLEOTIDE SEQUENCE [LARGE SCALE GENOMIC DNA]</scope>
    <source>
        <strain evidence="2 3">BH030004</strain>
    </source>
</reference>
<comment type="caution">
    <text evidence="2">The sequence shown here is derived from an EMBL/GenBank/DDBJ whole genome shotgun (WGS) entry which is preliminary data.</text>
</comment>
<dbReference type="AlphaFoldDB" id="A0A0A5GKI6"/>
<gene>
    <name evidence="2" type="ORF">N783_00355</name>
</gene>
<sequence>MSERLKPLNDVVFKKLFGEEDSVECLESLLSSILEFKVTNIEIVGEKLTVDKIDGKQGILDIKAYVVNSNEKINIEVQLVNQHNMIERTVFYWSKLYTENFKKGQDYSRLDKTITINILNYDTLPTQRFHSIYQIQETTENVSLTNLLEIHFIEYPKFRKLSHDKNNELHRWLLFLQEDVSEQTLKEVIEMDQVIKKADSKLKRLSEDEETRRMYQLREKQIADLKSNIKGAKREKAEEIAENLLKQNDSMSVEDVANATGLSFEKVKQIEIEVRNK</sequence>
<accession>A0A0A5GKI6</accession>
<protein>
    <recommendedName>
        <fullName evidence="4">Transposase</fullName>
    </recommendedName>
</protein>
<dbReference type="OrthoDB" id="1097360at2"/>
<dbReference type="PANTHER" id="PTHR41317">
    <property type="entry name" value="PD-(D_E)XK NUCLEASE FAMILY TRANSPOSASE"/>
    <property type="match status" value="1"/>
</dbReference>
<dbReference type="Proteomes" id="UP000030403">
    <property type="component" value="Unassembled WGS sequence"/>
</dbReference>
<evidence type="ECO:0008006" key="4">
    <source>
        <dbReference type="Google" id="ProtNLM"/>
    </source>
</evidence>